<dbReference type="EMBL" id="CAJOAZ010032121">
    <property type="protein sequence ID" value="CAF4445144.1"/>
    <property type="molecule type" value="Genomic_DNA"/>
</dbReference>
<dbReference type="SMART" id="SM00368">
    <property type="entry name" value="LRR_RI"/>
    <property type="match status" value="2"/>
</dbReference>
<evidence type="ECO:0000313" key="2">
    <source>
        <dbReference type="EMBL" id="CAF4445144.1"/>
    </source>
</evidence>
<reference evidence="2" key="1">
    <citation type="submission" date="2021-02" db="EMBL/GenBank/DDBJ databases">
        <authorList>
            <person name="Nowell W R."/>
        </authorList>
    </citation>
    <scope>NUCLEOTIDE SEQUENCE</scope>
</reference>
<dbReference type="PANTHER" id="PTHR24114:SF2">
    <property type="entry name" value="F-BOX DOMAIN-CONTAINING PROTEIN-RELATED"/>
    <property type="match status" value="1"/>
</dbReference>
<dbReference type="InterPro" id="IPR001611">
    <property type="entry name" value="Leu-rich_rpt"/>
</dbReference>
<feature type="non-terminal residue" evidence="2">
    <location>
        <position position="1"/>
    </location>
</feature>
<dbReference type="InterPro" id="IPR032675">
    <property type="entry name" value="LRR_dom_sf"/>
</dbReference>
<comment type="caution">
    <text evidence="2">The sequence shown here is derived from an EMBL/GenBank/DDBJ whole genome shotgun (WGS) entry which is preliminary data.</text>
</comment>
<feature type="transmembrane region" description="Helical" evidence="1">
    <location>
        <begin position="52"/>
        <end position="72"/>
    </location>
</feature>
<sequence length="84" mass="9352">TLTILNLGYNDIGDVAAQHLGDGLLYNRTLTTLNLRTNKIGDVTARHLADALRYNTVIVALALAILCLYLHFFHLDTHHSRTPI</sequence>
<proteinExistence type="predicted"/>
<keyword evidence="1" id="KW-0472">Membrane</keyword>
<dbReference type="SUPFAM" id="SSF52047">
    <property type="entry name" value="RNI-like"/>
    <property type="match status" value="1"/>
</dbReference>
<dbReference type="InterPro" id="IPR052394">
    <property type="entry name" value="LRR-containing"/>
</dbReference>
<dbReference type="Pfam" id="PF13516">
    <property type="entry name" value="LRR_6"/>
    <property type="match status" value="2"/>
</dbReference>
<dbReference type="PANTHER" id="PTHR24114">
    <property type="entry name" value="LEUCINE RICH REPEAT FAMILY PROTEIN"/>
    <property type="match status" value="1"/>
</dbReference>
<dbReference type="Proteomes" id="UP000663844">
    <property type="component" value="Unassembled WGS sequence"/>
</dbReference>
<dbReference type="Gene3D" id="3.80.10.10">
    <property type="entry name" value="Ribonuclease Inhibitor"/>
    <property type="match status" value="1"/>
</dbReference>
<evidence type="ECO:0000256" key="1">
    <source>
        <dbReference type="SAM" id="Phobius"/>
    </source>
</evidence>
<protein>
    <submittedName>
        <fullName evidence="2">Uncharacterized protein</fullName>
    </submittedName>
</protein>
<dbReference type="AlphaFoldDB" id="A0A820S2F3"/>
<gene>
    <name evidence="2" type="ORF">OXD698_LOCUS54055</name>
</gene>
<keyword evidence="1" id="KW-1133">Transmembrane helix</keyword>
<organism evidence="2 3">
    <name type="scientific">Adineta steineri</name>
    <dbReference type="NCBI Taxonomy" id="433720"/>
    <lineage>
        <taxon>Eukaryota</taxon>
        <taxon>Metazoa</taxon>
        <taxon>Spiralia</taxon>
        <taxon>Gnathifera</taxon>
        <taxon>Rotifera</taxon>
        <taxon>Eurotatoria</taxon>
        <taxon>Bdelloidea</taxon>
        <taxon>Adinetida</taxon>
        <taxon>Adinetidae</taxon>
        <taxon>Adineta</taxon>
    </lineage>
</organism>
<name>A0A820S2F3_9BILA</name>
<keyword evidence="1" id="KW-0812">Transmembrane</keyword>
<evidence type="ECO:0000313" key="3">
    <source>
        <dbReference type="Proteomes" id="UP000663844"/>
    </source>
</evidence>
<accession>A0A820S2F3</accession>